<gene>
    <name evidence="2" type="ORF">CU098_007852</name>
</gene>
<organism evidence="2 3">
    <name type="scientific">Rhizopus stolonifer</name>
    <name type="common">Rhizopus nigricans</name>
    <dbReference type="NCBI Taxonomy" id="4846"/>
    <lineage>
        <taxon>Eukaryota</taxon>
        <taxon>Fungi</taxon>
        <taxon>Fungi incertae sedis</taxon>
        <taxon>Mucoromycota</taxon>
        <taxon>Mucoromycotina</taxon>
        <taxon>Mucoromycetes</taxon>
        <taxon>Mucorales</taxon>
        <taxon>Mucorineae</taxon>
        <taxon>Rhizopodaceae</taxon>
        <taxon>Rhizopus</taxon>
    </lineage>
</organism>
<feature type="compositionally biased region" description="Basic and acidic residues" evidence="1">
    <location>
        <begin position="305"/>
        <end position="315"/>
    </location>
</feature>
<dbReference type="InterPro" id="IPR011993">
    <property type="entry name" value="PH-like_dom_sf"/>
</dbReference>
<evidence type="ECO:0000256" key="1">
    <source>
        <dbReference type="SAM" id="MobiDB-lite"/>
    </source>
</evidence>
<accession>A0A367KIL2</accession>
<reference evidence="2 3" key="1">
    <citation type="journal article" date="2018" name="G3 (Bethesda)">
        <title>Phylogenetic and Phylogenomic Definition of Rhizopus Species.</title>
        <authorList>
            <person name="Gryganskyi A.P."/>
            <person name="Golan J."/>
            <person name="Dolatabadi S."/>
            <person name="Mondo S."/>
            <person name="Robb S."/>
            <person name="Idnurm A."/>
            <person name="Muszewska A."/>
            <person name="Steczkiewicz K."/>
            <person name="Masonjones S."/>
            <person name="Liao H.L."/>
            <person name="Gajdeczka M.T."/>
            <person name="Anike F."/>
            <person name="Vuek A."/>
            <person name="Anishchenko I.M."/>
            <person name="Voigt K."/>
            <person name="de Hoog G.S."/>
            <person name="Smith M.E."/>
            <person name="Heitman J."/>
            <person name="Vilgalys R."/>
            <person name="Stajich J.E."/>
        </authorList>
    </citation>
    <scope>NUCLEOTIDE SEQUENCE [LARGE SCALE GENOMIC DNA]</scope>
    <source>
        <strain evidence="2 3">LSU 92-RS-03</strain>
    </source>
</reference>
<dbReference type="SUPFAM" id="SSF50729">
    <property type="entry name" value="PH domain-like"/>
    <property type="match status" value="1"/>
</dbReference>
<dbReference type="Gene3D" id="2.30.29.30">
    <property type="entry name" value="Pleckstrin-homology domain (PH domain)/Phosphotyrosine-binding domain (PTB)"/>
    <property type="match status" value="1"/>
</dbReference>
<dbReference type="EMBL" id="PJQM01001568">
    <property type="protein sequence ID" value="RCI02017.1"/>
    <property type="molecule type" value="Genomic_DNA"/>
</dbReference>
<comment type="caution">
    <text evidence="2">The sequence shown here is derived from an EMBL/GenBank/DDBJ whole genome shotgun (WGS) entry which is preliminary data.</text>
</comment>
<sequence>MDLYFHTSPTKKFMLAFRKKKSSAVGPVTQQEKPNVLITRKVSYAQAKKLWHQLLTHKRMTKTATILFDSHEHLSPPPTPPPKKSQTMPDLVGYTDHWMDRSLPHLPYEEEKHTSSLSRTSTWVGKSIQRWISTYSSSVSSSSLMSAASSTKRSLFGKSGEIFMGKSGPLLLDHSELHEEELEDATRHSFSSSLSPNYLADKMTLHSKVLQVTSLGSSGSYQYQMDIRVTNNPVQTHHGIMRKAAKEQSMCHPRTALTFHVQGRFQIECCLTLKPYKSTHTLMKRLKSLKSKSDLFRLANMEQGEEQRVEEKKKEEEEEEEEVEEETIQARLVLDSGEELLSSFANRGISRYTLQTSSSVTIELTMVFLLETLEEDDEDEDEEKALYTPIDQDVLNYCVSGDYLTFYVKGEYHPTWNRYWATFESHQLVLRLNERGKGEPVTRFPLKELNQVNINPSEDTLEEIYLGKKHGMILTFGKYSMFLFADNHASMRYWKCLLEQYANAYIHSISKIHKKYLWPSSVAQ</sequence>
<dbReference type="AlphaFoldDB" id="A0A367KIL2"/>
<name>A0A367KIL2_RHIST</name>
<protein>
    <recommendedName>
        <fullName evidence="4">PH domain-containing protein</fullName>
    </recommendedName>
</protein>
<evidence type="ECO:0008006" key="4">
    <source>
        <dbReference type="Google" id="ProtNLM"/>
    </source>
</evidence>
<proteinExistence type="predicted"/>
<dbReference type="Proteomes" id="UP000253551">
    <property type="component" value="Unassembled WGS sequence"/>
</dbReference>
<keyword evidence="3" id="KW-1185">Reference proteome</keyword>
<dbReference type="STRING" id="4846.A0A367KIL2"/>
<evidence type="ECO:0000313" key="2">
    <source>
        <dbReference type="EMBL" id="RCI02017.1"/>
    </source>
</evidence>
<evidence type="ECO:0000313" key="3">
    <source>
        <dbReference type="Proteomes" id="UP000253551"/>
    </source>
</evidence>
<feature type="region of interest" description="Disordered" evidence="1">
    <location>
        <begin position="301"/>
        <end position="322"/>
    </location>
</feature>
<dbReference type="OrthoDB" id="2261365at2759"/>